<organism evidence="1 3">
    <name type="scientific">Bifidobacterium pseudolongum subsp. globosum</name>
    <dbReference type="NCBI Taxonomy" id="1690"/>
    <lineage>
        <taxon>Bacteria</taxon>
        <taxon>Bacillati</taxon>
        <taxon>Actinomycetota</taxon>
        <taxon>Actinomycetes</taxon>
        <taxon>Bifidobacteriales</taxon>
        <taxon>Bifidobacteriaceae</taxon>
        <taxon>Bifidobacterium</taxon>
    </lineage>
</organism>
<evidence type="ECO:0000313" key="1">
    <source>
        <dbReference type="EMBL" id="PKU96055.1"/>
    </source>
</evidence>
<reference evidence="1 3" key="1">
    <citation type="submission" date="2017-10" db="EMBL/GenBank/DDBJ databases">
        <title>Bifidobacterium genomics.</title>
        <authorList>
            <person name="Lugli G.A."/>
            <person name="Milani C."/>
            <person name="Mancabelli L."/>
        </authorList>
    </citation>
    <scope>NUCLEOTIDE SEQUENCE [LARGE SCALE GENOMIC DNA]</scope>
    <source>
        <strain evidence="1 3">1744B</strain>
    </source>
</reference>
<dbReference type="RefSeq" id="WP_165365481.1">
    <property type="nucleotide sequence ID" value="NZ_RYTY01000007.1"/>
</dbReference>
<accession>A0A2N3QV81</accession>
<proteinExistence type="predicted"/>
<comment type="caution">
    <text evidence="1">The sequence shown here is derived from an EMBL/GenBank/DDBJ whole genome shotgun (WGS) entry which is preliminary data.</text>
</comment>
<sequence>MADMAEKIGELKGKAEVKADEIKMKAGEIKGKAEAKLDEMKKDHENKAE</sequence>
<dbReference type="EMBL" id="RYVC01000007">
    <property type="protein sequence ID" value="RYQ47052.1"/>
    <property type="molecule type" value="Genomic_DNA"/>
</dbReference>
<reference evidence="2 4" key="2">
    <citation type="submission" date="2018-12" db="EMBL/GenBank/DDBJ databases">
        <title>Unveiling genomic diversity among members of the Bifidobacterium pseudolongum species, a widely distributed gut commensal of the animal kingdom.</title>
        <authorList>
            <person name="Lugli G.A."/>
            <person name="Duranti S."/>
            <person name="Albert K."/>
            <person name="Mancabelli L."/>
            <person name="Napoli S."/>
            <person name="Viappiani A."/>
            <person name="Anzalone R."/>
            <person name="Longhi G."/>
            <person name="Milani C."/>
            <person name="Turroni F."/>
            <person name="Alessandri G."/>
            <person name="Sela D.A."/>
            <person name="Van Sinderen D."/>
            <person name="Ventura M."/>
        </authorList>
    </citation>
    <scope>NUCLEOTIDE SEQUENCE [LARGE SCALE GENOMIC DNA]</scope>
    <source>
        <strain evidence="2 4">1780B</strain>
    </source>
</reference>
<evidence type="ECO:0000313" key="2">
    <source>
        <dbReference type="EMBL" id="RYQ47052.1"/>
    </source>
</evidence>
<dbReference type="Proteomes" id="UP000292933">
    <property type="component" value="Unassembled WGS sequence"/>
</dbReference>
<dbReference type="AlphaFoldDB" id="A0A2N3QV81"/>
<evidence type="ECO:0000313" key="3">
    <source>
        <dbReference type="Proteomes" id="UP000233783"/>
    </source>
</evidence>
<protein>
    <submittedName>
        <fullName evidence="1">Uncharacterized protein</fullName>
    </submittedName>
</protein>
<dbReference type="EMBL" id="PCHB01000011">
    <property type="protein sequence ID" value="PKU96055.1"/>
    <property type="molecule type" value="Genomic_DNA"/>
</dbReference>
<name>A0A2N3QV81_9BIFI</name>
<gene>
    <name evidence="1" type="ORF">CQR56_1181</name>
    <name evidence="2" type="ORF">PG1780B_0771</name>
</gene>
<dbReference type="Proteomes" id="UP000233783">
    <property type="component" value="Unassembled WGS sequence"/>
</dbReference>
<evidence type="ECO:0000313" key="4">
    <source>
        <dbReference type="Proteomes" id="UP000292933"/>
    </source>
</evidence>